<evidence type="ECO:0000256" key="1">
    <source>
        <dbReference type="ARBA" id="ARBA00004123"/>
    </source>
</evidence>
<comment type="caution">
    <text evidence="9">The sequence shown here is derived from an EMBL/GenBank/DDBJ whole genome shotgun (WGS) entry which is preliminary data.</text>
</comment>
<dbReference type="PROSITE" id="PS51294">
    <property type="entry name" value="HTH_MYB"/>
    <property type="match status" value="1"/>
</dbReference>
<feature type="domain" description="HTH myb-type" evidence="8">
    <location>
        <begin position="321"/>
        <end position="362"/>
    </location>
</feature>
<feature type="compositionally biased region" description="Polar residues" evidence="6">
    <location>
        <begin position="1044"/>
        <end position="1055"/>
    </location>
</feature>
<dbReference type="InterPro" id="IPR017930">
    <property type="entry name" value="Myb_dom"/>
</dbReference>
<evidence type="ECO:0000256" key="3">
    <source>
        <dbReference type="ARBA" id="ARBA00023125"/>
    </source>
</evidence>
<feature type="domain" description="Myb-like" evidence="7">
    <location>
        <begin position="321"/>
        <end position="373"/>
    </location>
</feature>
<dbReference type="Gene3D" id="1.10.10.60">
    <property type="entry name" value="Homeodomain-like"/>
    <property type="match status" value="3"/>
</dbReference>
<dbReference type="GO" id="GO:0005634">
    <property type="term" value="C:nucleus"/>
    <property type="evidence" value="ECO:0007669"/>
    <property type="project" value="UniProtKB-SubCell"/>
</dbReference>
<evidence type="ECO:0000256" key="6">
    <source>
        <dbReference type="SAM" id="MobiDB-lite"/>
    </source>
</evidence>
<reference evidence="9 10" key="1">
    <citation type="submission" date="2023-03" db="EMBL/GenBank/DDBJ databases">
        <title>Genome insight into feeding habits of ladybird beetles.</title>
        <authorList>
            <person name="Li H.-S."/>
            <person name="Huang Y.-H."/>
            <person name="Pang H."/>
        </authorList>
    </citation>
    <scope>NUCLEOTIDE SEQUENCE [LARGE SCALE GENOMIC DNA]</scope>
    <source>
        <strain evidence="9">SYSU_2023b</strain>
        <tissue evidence="9">Whole body</tissue>
    </source>
</reference>
<dbReference type="GO" id="GO:0001006">
    <property type="term" value="F:RNA polymerase III type 3 promoter sequence-specific DNA binding"/>
    <property type="evidence" value="ECO:0007669"/>
    <property type="project" value="TreeGrafter"/>
</dbReference>
<evidence type="ECO:0000313" key="10">
    <source>
        <dbReference type="Proteomes" id="UP001431783"/>
    </source>
</evidence>
<keyword evidence="2" id="KW-0805">Transcription regulation</keyword>
<keyword evidence="5" id="KW-0539">Nucleus</keyword>
<evidence type="ECO:0000256" key="5">
    <source>
        <dbReference type="ARBA" id="ARBA00023242"/>
    </source>
</evidence>
<dbReference type="GO" id="GO:0042796">
    <property type="term" value="P:snRNA transcription by RNA polymerase III"/>
    <property type="evidence" value="ECO:0007669"/>
    <property type="project" value="TreeGrafter"/>
</dbReference>
<feature type="compositionally biased region" description="Acidic residues" evidence="6">
    <location>
        <begin position="40"/>
        <end position="67"/>
    </location>
</feature>
<dbReference type="EMBL" id="JARQZJ010000038">
    <property type="protein sequence ID" value="KAK9876835.1"/>
    <property type="molecule type" value="Genomic_DNA"/>
</dbReference>
<evidence type="ECO:0008006" key="11">
    <source>
        <dbReference type="Google" id="ProtNLM"/>
    </source>
</evidence>
<sequence>MESDSESEKTYATLENVAIEPIDTTNYQLQFEQFVVAERSDDETEDEEVGDEQNQDEDLDDEIGSNLLDDEIGSPLLDDGIGSPLMDDTLDGLDNSLSPQNCILKNQDAKIIESCGHAELKNLLLLNRSKNFMLMQLLKKVRDLLITCRSDISSLNKTTEKINGDHQNMVLSRLAAPYFKTKKNMFSSEPNADILTKRQNGELSIYQNVMGLKWSRNECDNLISGVKMTYNHNKQKTLLRRISSLRFKLDREKEDSVEALKIIQEIDRLEEELRDVNEFQKGEVPPLGQDDFIDWEHISSEYLREKHSAFECRAFWHIYLHPDINKTNWEPDENLKILQLVDKYKCQDWDQIALELMNNRSGFSVYLHYVSVLCEQFCKLRFTKEEDQKILEYVERLKIGSYIPWNAIEAHFPHRSRFQLMHRYKYFLSEKTDAFGTFTDAEDILILILVDRFGRSYAKFKPYIPNRSYMQIKYRYDSHLRQCGTKGNFTLGEDHTLMKYMASQKFKNLGGIATLMNRNRGQLRQRYKTLKTFLEKNPNASLADAPRRNLKKGDVSRRYEFLKYISDQFKNHDDVPRLEDIEERLGVKSKIKHKKRSKHLENSNIDYLLINYFSDSYKLKQKPIDTTVHKIKEAANAIFQILLKWKVKLDIPEELKKNSHLDIVDLEILNTLRDNYQQLNIDASAVDDLIPPNWNTIIGLRGLLLKNNLYKRMKNKSKVTLLDELPLIRNNSDHNLVSELIDMLKDMNANTRNQIEIERCFFLERFMSLFMWPAIFSLQSPSETLLNIELGVKPKESNVEPQEKICKKRKRAVTTSKNVSEKQEVKKAKLITEVREPETRSAENRTGMTLRPRKSITRFNDSYHSEDEIKPCVSSQKKAIVDNIKINTIGSTEPESSHSDFANSEQQTKSTKILKIVKVNDVLKENESQEQITEVPVNLRKVEKSEIDNMLKNKKPVKMFMIQKIKMKDGTFKIVRKPYNVNALPTHSNQNIQKKIGDDANKSVKSQNLVIKKQLTGASIVDVVSFAESVKKEYSMPKSEDNTDNTSQTANNSNPVDIEQLNFVLKDNIKTYSKQLSSKLSHSSKVIANKTNSPPINSARKNMKVLKIRVTKKKESRDKINNVKPDDSIIDLTGQVIKNEKELSNDLTEYEDTFDCF</sequence>
<evidence type="ECO:0000313" key="9">
    <source>
        <dbReference type="EMBL" id="KAK9876835.1"/>
    </source>
</evidence>
<keyword evidence="3" id="KW-0238">DNA-binding</keyword>
<dbReference type="InterPro" id="IPR051575">
    <property type="entry name" value="Myb-like_DNA-bd"/>
</dbReference>
<feature type="region of interest" description="Disordered" evidence="6">
    <location>
        <begin position="34"/>
        <end position="67"/>
    </location>
</feature>
<accession>A0AAW1U2W7</accession>
<feature type="region of interest" description="Disordered" evidence="6">
    <location>
        <begin position="1033"/>
        <end position="1055"/>
    </location>
</feature>
<evidence type="ECO:0000256" key="4">
    <source>
        <dbReference type="ARBA" id="ARBA00023163"/>
    </source>
</evidence>
<keyword evidence="4" id="KW-0804">Transcription</keyword>
<dbReference type="SMART" id="SM00717">
    <property type="entry name" value="SANT"/>
    <property type="match status" value="5"/>
</dbReference>
<evidence type="ECO:0000259" key="7">
    <source>
        <dbReference type="PROSITE" id="PS50090"/>
    </source>
</evidence>
<dbReference type="Pfam" id="PF00249">
    <property type="entry name" value="Myb_DNA-binding"/>
    <property type="match status" value="1"/>
</dbReference>
<dbReference type="AlphaFoldDB" id="A0AAW1U2W7"/>
<feature type="domain" description="Myb-like" evidence="7">
    <location>
        <begin position="379"/>
        <end position="428"/>
    </location>
</feature>
<keyword evidence="10" id="KW-1185">Reference proteome</keyword>
<dbReference type="PROSITE" id="PS50090">
    <property type="entry name" value="MYB_LIKE"/>
    <property type="match status" value="2"/>
</dbReference>
<evidence type="ECO:0000256" key="2">
    <source>
        <dbReference type="ARBA" id="ARBA00023015"/>
    </source>
</evidence>
<dbReference type="Pfam" id="PF13921">
    <property type="entry name" value="Myb_DNA-bind_6"/>
    <property type="match status" value="1"/>
</dbReference>
<dbReference type="Proteomes" id="UP001431783">
    <property type="component" value="Unassembled WGS sequence"/>
</dbReference>
<organism evidence="9 10">
    <name type="scientific">Henosepilachna vigintioctopunctata</name>
    <dbReference type="NCBI Taxonomy" id="420089"/>
    <lineage>
        <taxon>Eukaryota</taxon>
        <taxon>Metazoa</taxon>
        <taxon>Ecdysozoa</taxon>
        <taxon>Arthropoda</taxon>
        <taxon>Hexapoda</taxon>
        <taxon>Insecta</taxon>
        <taxon>Pterygota</taxon>
        <taxon>Neoptera</taxon>
        <taxon>Endopterygota</taxon>
        <taxon>Coleoptera</taxon>
        <taxon>Polyphaga</taxon>
        <taxon>Cucujiformia</taxon>
        <taxon>Coccinelloidea</taxon>
        <taxon>Coccinellidae</taxon>
        <taxon>Epilachninae</taxon>
        <taxon>Epilachnini</taxon>
        <taxon>Henosepilachna</taxon>
    </lineage>
</organism>
<dbReference type="GO" id="GO:0042795">
    <property type="term" value="P:snRNA transcription by RNA polymerase II"/>
    <property type="evidence" value="ECO:0007669"/>
    <property type="project" value="TreeGrafter"/>
</dbReference>
<comment type="subcellular location">
    <subcellularLocation>
        <location evidence="1">Nucleus</location>
    </subcellularLocation>
</comment>
<dbReference type="PANTHER" id="PTHR46621:SF1">
    <property type="entry name" value="SNRNA-ACTIVATING PROTEIN COMPLEX SUBUNIT 4"/>
    <property type="match status" value="1"/>
</dbReference>
<dbReference type="SUPFAM" id="SSF46689">
    <property type="entry name" value="Homeodomain-like"/>
    <property type="match status" value="2"/>
</dbReference>
<dbReference type="CDD" id="cd00167">
    <property type="entry name" value="SANT"/>
    <property type="match status" value="2"/>
</dbReference>
<dbReference type="GO" id="GO:0000978">
    <property type="term" value="F:RNA polymerase II cis-regulatory region sequence-specific DNA binding"/>
    <property type="evidence" value="ECO:0007669"/>
    <property type="project" value="TreeGrafter"/>
</dbReference>
<dbReference type="PANTHER" id="PTHR46621">
    <property type="entry name" value="SNRNA-ACTIVATING PROTEIN COMPLEX SUBUNIT 4"/>
    <property type="match status" value="1"/>
</dbReference>
<dbReference type="GO" id="GO:0019185">
    <property type="term" value="C:snRNA-activating protein complex"/>
    <property type="evidence" value="ECO:0007669"/>
    <property type="project" value="TreeGrafter"/>
</dbReference>
<dbReference type="InterPro" id="IPR009057">
    <property type="entry name" value="Homeodomain-like_sf"/>
</dbReference>
<proteinExistence type="predicted"/>
<gene>
    <name evidence="9" type="ORF">WA026_015071</name>
</gene>
<protein>
    <recommendedName>
        <fullName evidence="11">snRNA-activating protein complex subunit 4</fullName>
    </recommendedName>
</protein>
<name>A0AAW1U2W7_9CUCU</name>
<evidence type="ECO:0000259" key="8">
    <source>
        <dbReference type="PROSITE" id="PS51294"/>
    </source>
</evidence>
<dbReference type="InterPro" id="IPR001005">
    <property type="entry name" value="SANT/Myb"/>
</dbReference>